<evidence type="ECO:0000313" key="3">
    <source>
        <dbReference type="EMBL" id="KAK4534728.1"/>
    </source>
</evidence>
<dbReference type="InterPro" id="IPR000182">
    <property type="entry name" value="GNAT_dom"/>
</dbReference>
<dbReference type="Gene3D" id="3.40.630.30">
    <property type="match status" value="1"/>
</dbReference>
<dbReference type="GO" id="GO:0008080">
    <property type="term" value="F:N-acetyltransferase activity"/>
    <property type="evidence" value="ECO:0007669"/>
    <property type="project" value="TreeGrafter"/>
</dbReference>
<organism evidence="3 4">
    <name type="scientific">Cyanidium caldarium</name>
    <name type="common">Red alga</name>
    <dbReference type="NCBI Taxonomy" id="2771"/>
    <lineage>
        <taxon>Eukaryota</taxon>
        <taxon>Rhodophyta</taxon>
        <taxon>Bangiophyceae</taxon>
        <taxon>Cyanidiales</taxon>
        <taxon>Cyanidiaceae</taxon>
        <taxon>Cyanidium</taxon>
    </lineage>
</organism>
<keyword evidence="4" id="KW-1185">Reference proteome</keyword>
<accession>A0AAV9IRQ6</accession>
<evidence type="ECO:0000259" key="2">
    <source>
        <dbReference type="PROSITE" id="PS51186"/>
    </source>
</evidence>
<dbReference type="Proteomes" id="UP001301350">
    <property type="component" value="Unassembled WGS sequence"/>
</dbReference>
<dbReference type="InterPro" id="IPR051556">
    <property type="entry name" value="N-term/lysine_N-AcTrnsfr"/>
</dbReference>
<reference evidence="3 4" key="1">
    <citation type="submission" date="2022-07" db="EMBL/GenBank/DDBJ databases">
        <title>Genome-wide signatures of adaptation to extreme environments.</title>
        <authorList>
            <person name="Cho C.H."/>
            <person name="Yoon H.S."/>
        </authorList>
    </citation>
    <scope>NUCLEOTIDE SEQUENCE [LARGE SCALE GENOMIC DNA]</scope>
    <source>
        <strain evidence="3 4">DBV 063 E5</strain>
    </source>
</reference>
<evidence type="ECO:0000256" key="1">
    <source>
        <dbReference type="SAM" id="MobiDB-lite"/>
    </source>
</evidence>
<dbReference type="CDD" id="cd04301">
    <property type="entry name" value="NAT_SF"/>
    <property type="match status" value="1"/>
</dbReference>
<dbReference type="EMBL" id="JANCYW010000002">
    <property type="protein sequence ID" value="KAK4534728.1"/>
    <property type="molecule type" value="Genomic_DNA"/>
</dbReference>
<dbReference type="GO" id="GO:0031415">
    <property type="term" value="C:NatA complex"/>
    <property type="evidence" value="ECO:0007669"/>
    <property type="project" value="TreeGrafter"/>
</dbReference>
<gene>
    <name evidence="3" type="ORF">CDCA_CDCA02G0753</name>
</gene>
<dbReference type="PANTHER" id="PTHR42919:SF20">
    <property type="entry name" value="GCN5-RELATED N-ACETYLTRANSFERASE 10, CHLOROPLASTIC"/>
    <property type="match status" value="1"/>
</dbReference>
<feature type="domain" description="N-acetyltransferase" evidence="2">
    <location>
        <begin position="221"/>
        <end position="310"/>
    </location>
</feature>
<feature type="region of interest" description="Disordered" evidence="1">
    <location>
        <begin position="202"/>
        <end position="222"/>
    </location>
</feature>
<dbReference type="AlphaFoldDB" id="A0AAV9IRQ6"/>
<dbReference type="PANTHER" id="PTHR42919">
    <property type="entry name" value="N-ALPHA-ACETYLTRANSFERASE"/>
    <property type="match status" value="1"/>
</dbReference>
<dbReference type="GO" id="GO:0007064">
    <property type="term" value="P:mitotic sister chromatid cohesion"/>
    <property type="evidence" value="ECO:0007669"/>
    <property type="project" value="TreeGrafter"/>
</dbReference>
<protein>
    <recommendedName>
        <fullName evidence="2">N-acetyltransferase domain-containing protein</fullName>
    </recommendedName>
</protein>
<dbReference type="SUPFAM" id="SSF55729">
    <property type="entry name" value="Acyl-CoA N-acyltransferases (Nat)"/>
    <property type="match status" value="1"/>
</dbReference>
<dbReference type="PROSITE" id="PS51186">
    <property type="entry name" value="GNAT"/>
    <property type="match status" value="1"/>
</dbReference>
<feature type="region of interest" description="Disordered" evidence="1">
    <location>
        <begin position="318"/>
        <end position="338"/>
    </location>
</feature>
<evidence type="ECO:0000313" key="4">
    <source>
        <dbReference type="Proteomes" id="UP001301350"/>
    </source>
</evidence>
<comment type="caution">
    <text evidence="3">The sequence shown here is derived from an EMBL/GenBank/DDBJ whole genome shotgun (WGS) entry which is preliminary data.</text>
</comment>
<dbReference type="Pfam" id="PF00583">
    <property type="entry name" value="Acetyltransf_1"/>
    <property type="match status" value="1"/>
</dbReference>
<sequence length="338" mass="37453">MWAVGGVCGARRTAWPGDARKATCANSCRSTAARDGPSSRRRHRRFMRVEWTATVGCRQDDERADFVLQEARTPQQIWQASIVYSEAFALTEMRRACVAALGAPWMAPLMNPNGWWHAAVLSMLAAETWLEFWLRRMARRRHYCLLTMERRPAGDAGAVAAVGLVEVSLERPERMLPTLVPPRDATMNAAVMQDLLGKRTDADMSTGLDGTPHSSATRSRYAPTEALPRRPYVANLAVLSRYRRRGIARQLLQACEQQALAWGYAHIYLHVEETNAAARALYGSAGYTEISRAKHPYKIPQAILLFLTKTLTTSGAATAEAYPTEDGGDAARPGLPLR</sequence>
<proteinExistence type="predicted"/>
<dbReference type="InterPro" id="IPR016181">
    <property type="entry name" value="Acyl_CoA_acyltransferase"/>
</dbReference>
<name>A0AAV9IRQ6_CYACA</name>